<proteinExistence type="predicted"/>
<gene>
    <name evidence="2" type="ORF">AR543_17985</name>
</gene>
<dbReference type="Proteomes" id="UP000078148">
    <property type="component" value="Chromosome"/>
</dbReference>
<dbReference type="AlphaFoldDB" id="A0A172ZJX0"/>
<sequence length="165" mass="18015">MTNRNQGVIAIFIILAGLVILLGKLGVFAFIGHAFWPLLILLPGVLLQLFYFSRSASSYVLIPAGILTVYGILFFFCNIWGWSLMAYLWPVLLLGITVGLYEYYMVSASAVSRNIGFAAGVLGALSIILLFFSLLGASALYLIALLLIGGGIWMLLSRTNSKRGW</sequence>
<dbReference type="EMBL" id="CP013023">
    <property type="protein sequence ID" value="ANF97712.1"/>
    <property type="molecule type" value="Genomic_DNA"/>
</dbReference>
<keyword evidence="1" id="KW-0472">Membrane</keyword>
<reference evidence="3" key="1">
    <citation type="submission" date="2015-10" db="EMBL/GenBank/DDBJ databases">
        <title>Genome of Paenibacillus bovis sp. nov.</title>
        <authorList>
            <person name="Wu Z."/>
            <person name="Gao C."/>
            <person name="Liu Z."/>
            <person name="Zheng H."/>
        </authorList>
    </citation>
    <scope>NUCLEOTIDE SEQUENCE [LARGE SCALE GENOMIC DNA]</scope>
    <source>
        <strain evidence="3">BD3526</strain>
    </source>
</reference>
<feature type="transmembrane region" description="Helical" evidence="1">
    <location>
        <begin position="139"/>
        <end position="156"/>
    </location>
</feature>
<accession>A0A172ZJX0</accession>
<evidence type="ECO:0000313" key="3">
    <source>
        <dbReference type="Proteomes" id="UP000078148"/>
    </source>
</evidence>
<feature type="transmembrane region" description="Helical" evidence="1">
    <location>
        <begin position="7"/>
        <end position="28"/>
    </location>
</feature>
<protein>
    <recommendedName>
        <fullName evidence="4">DUF5668 domain-containing protein</fullName>
    </recommendedName>
</protein>
<organism evidence="2 3">
    <name type="scientific">Paenibacillus bovis</name>
    <dbReference type="NCBI Taxonomy" id="1616788"/>
    <lineage>
        <taxon>Bacteria</taxon>
        <taxon>Bacillati</taxon>
        <taxon>Bacillota</taxon>
        <taxon>Bacilli</taxon>
        <taxon>Bacillales</taxon>
        <taxon>Paenibacillaceae</taxon>
        <taxon>Paenibacillus</taxon>
    </lineage>
</organism>
<evidence type="ECO:0008006" key="4">
    <source>
        <dbReference type="Google" id="ProtNLM"/>
    </source>
</evidence>
<evidence type="ECO:0000313" key="2">
    <source>
        <dbReference type="EMBL" id="ANF97712.1"/>
    </source>
</evidence>
<dbReference type="KEGG" id="pbv:AR543_17985"/>
<keyword evidence="1" id="KW-1133">Transmembrane helix</keyword>
<keyword evidence="3" id="KW-1185">Reference proteome</keyword>
<feature type="transmembrane region" description="Helical" evidence="1">
    <location>
        <begin position="87"/>
        <end position="104"/>
    </location>
</feature>
<feature type="transmembrane region" description="Helical" evidence="1">
    <location>
        <begin position="116"/>
        <end position="133"/>
    </location>
</feature>
<reference evidence="2 3" key="2">
    <citation type="journal article" date="2016" name="Int. J. Syst. Evol. Microbiol.">
        <title>Paenibacillus bovis sp. nov., isolated from raw yak (Bos grunniens) milk.</title>
        <authorList>
            <person name="Gao C."/>
            <person name="Han J."/>
            <person name="Liu Z."/>
            <person name="Xu X."/>
            <person name="Hang F."/>
            <person name="Wu Z."/>
        </authorList>
    </citation>
    <scope>NUCLEOTIDE SEQUENCE [LARGE SCALE GENOMIC DNA]</scope>
    <source>
        <strain evidence="2 3">BD3526</strain>
    </source>
</reference>
<keyword evidence="1" id="KW-0812">Transmembrane</keyword>
<feature type="transmembrane region" description="Helical" evidence="1">
    <location>
        <begin position="34"/>
        <end position="52"/>
    </location>
</feature>
<dbReference type="STRING" id="1616788.AR543_17985"/>
<dbReference type="OrthoDB" id="2695971at2"/>
<dbReference type="RefSeq" id="WP_060535808.1">
    <property type="nucleotide sequence ID" value="NZ_CP013023.1"/>
</dbReference>
<feature type="transmembrane region" description="Helical" evidence="1">
    <location>
        <begin position="59"/>
        <end position="81"/>
    </location>
</feature>
<name>A0A172ZJX0_9BACL</name>
<evidence type="ECO:0000256" key="1">
    <source>
        <dbReference type="SAM" id="Phobius"/>
    </source>
</evidence>